<dbReference type="RefSeq" id="WP_079208300.1">
    <property type="nucleotide sequence ID" value="NZ_CP011859.1"/>
</dbReference>
<comment type="similarity">
    <text evidence="3">Belongs to the Nudix hydrolase family.</text>
</comment>
<dbReference type="PROSITE" id="PS00893">
    <property type="entry name" value="NUDIX_BOX"/>
    <property type="match status" value="1"/>
</dbReference>
<feature type="domain" description="Nudix hydrolase" evidence="4">
    <location>
        <begin position="66"/>
        <end position="196"/>
    </location>
</feature>
<dbReference type="PANTHER" id="PTHR43046">
    <property type="entry name" value="GDP-MANNOSE MANNOSYL HYDROLASE"/>
    <property type="match status" value="1"/>
</dbReference>
<dbReference type="InterPro" id="IPR020476">
    <property type="entry name" value="Nudix_hydrolase"/>
</dbReference>
<dbReference type="PROSITE" id="PS51462">
    <property type="entry name" value="NUDIX"/>
    <property type="match status" value="1"/>
</dbReference>
<dbReference type="GO" id="GO:0016787">
    <property type="term" value="F:hydrolase activity"/>
    <property type="evidence" value="ECO:0007669"/>
    <property type="project" value="UniProtKB-KW"/>
</dbReference>
<evidence type="ECO:0000256" key="2">
    <source>
        <dbReference type="ARBA" id="ARBA00022801"/>
    </source>
</evidence>
<dbReference type="SUPFAM" id="SSF55811">
    <property type="entry name" value="Nudix"/>
    <property type="match status" value="1"/>
</dbReference>
<dbReference type="AlphaFoldDB" id="A0A1S7DVM2"/>
<dbReference type="InterPro" id="IPR015797">
    <property type="entry name" value="NUDIX_hydrolase-like_dom_sf"/>
</dbReference>
<evidence type="ECO:0000313" key="6">
    <source>
        <dbReference type="Proteomes" id="UP000189883"/>
    </source>
</evidence>
<keyword evidence="2 3" id="KW-0378">Hydrolase</keyword>
<dbReference type="InterPro" id="IPR000086">
    <property type="entry name" value="NUDIX_hydrolase_dom"/>
</dbReference>
<sequence length="203" mass="23849">MYKVFINEKRLIISNQPESTEHNIIFVGEKNIEEGIELLEKTSAREVCVYASNVDELWKSFKSLFHIVEAAGGLVANKEDKILFIHRLGKWDLPKGKLEKGEGVKEAAVREVEEETGITDLELLDFLQETYHIYTEKKKRILKRTYWFTMRYNGSEVPSPQIEEGISKVEWKSHKEIQERIYPQTFKNIQLLINLYFRLNNIV</sequence>
<dbReference type="PANTHER" id="PTHR43046:SF14">
    <property type="entry name" value="MUTT_NUDIX FAMILY PROTEIN"/>
    <property type="match status" value="1"/>
</dbReference>
<organism evidence="5 6">
    <name type="scientific">Riemerella anatipestifer</name>
    <name type="common">Moraxella anatipestifer</name>
    <dbReference type="NCBI Taxonomy" id="34085"/>
    <lineage>
        <taxon>Bacteria</taxon>
        <taxon>Pseudomonadati</taxon>
        <taxon>Bacteroidota</taxon>
        <taxon>Flavobacteriia</taxon>
        <taxon>Flavobacteriales</taxon>
        <taxon>Weeksellaceae</taxon>
        <taxon>Riemerella</taxon>
    </lineage>
</organism>
<dbReference type="Pfam" id="PF00293">
    <property type="entry name" value="NUDIX"/>
    <property type="match status" value="1"/>
</dbReference>
<gene>
    <name evidence="5" type="ORF">AB406_2164</name>
</gene>
<dbReference type="InterPro" id="IPR020084">
    <property type="entry name" value="NUDIX_hydrolase_CS"/>
</dbReference>
<name>A0A1S7DVM2_RIEAN</name>
<evidence type="ECO:0000313" key="5">
    <source>
        <dbReference type="EMBL" id="AQY23101.1"/>
    </source>
</evidence>
<evidence type="ECO:0000256" key="1">
    <source>
        <dbReference type="ARBA" id="ARBA00001946"/>
    </source>
</evidence>
<evidence type="ECO:0000259" key="4">
    <source>
        <dbReference type="PROSITE" id="PS51462"/>
    </source>
</evidence>
<evidence type="ECO:0000256" key="3">
    <source>
        <dbReference type="RuleBase" id="RU003476"/>
    </source>
</evidence>
<protein>
    <submittedName>
        <fullName evidence="5">Nudix hydrolase</fullName>
    </submittedName>
</protein>
<accession>A0A1S7DVM2</accession>
<reference evidence="5 6" key="1">
    <citation type="submission" date="2015-06" db="EMBL/GenBank/DDBJ databases">
        <title>R. anatipestifer strain HXb2 is the most virulent strain so far, and the genome sequence would help us uncover the pathogenesis.</title>
        <authorList>
            <person name="Hu Q."/>
            <person name="Qi J."/>
            <person name="Bo H."/>
            <person name="Liu G."/>
            <person name="Tao M."/>
            <person name="Ding Y."/>
            <person name="Xue Y."/>
        </authorList>
    </citation>
    <scope>NUCLEOTIDE SEQUENCE [LARGE SCALE GENOMIC DNA]</scope>
    <source>
        <strain evidence="5 6">HXb2</strain>
    </source>
</reference>
<dbReference type="Gene3D" id="3.90.79.10">
    <property type="entry name" value="Nucleoside Triphosphate Pyrophosphohydrolase"/>
    <property type="match status" value="1"/>
</dbReference>
<comment type="cofactor">
    <cofactor evidence="1">
        <name>Mg(2+)</name>
        <dbReference type="ChEBI" id="CHEBI:18420"/>
    </cofactor>
</comment>
<dbReference type="CDD" id="cd03673">
    <property type="entry name" value="NUDIX_Ap6A_hydrolase"/>
    <property type="match status" value="1"/>
</dbReference>
<dbReference type="PRINTS" id="PR00502">
    <property type="entry name" value="NUDIXFAMILY"/>
</dbReference>
<dbReference type="EMBL" id="CP011859">
    <property type="protein sequence ID" value="AQY23101.1"/>
    <property type="molecule type" value="Genomic_DNA"/>
</dbReference>
<proteinExistence type="inferred from homology"/>
<dbReference type="Proteomes" id="UP000189883">
    <property type="component" value="Chromosome"/>
</dbReference>